<comment type="caution">
    <text evidence="2">The sequence shown here is derived from an EMBL/GenBank/DDBJ whole genome shotgun (WGS) entry which is preliminary data.</text>
</comment>
<dbReference type="OrthoDB" id="5114855at2"/>
<evidence type="ECO:0000259" key="1">
    <source>
        <dbReference type="Pfam" id="PF13020"/>
    </source>
</evidence>
<dbReference type="RefSeq" id="WP_133402946.1">
    <property type="nucleotide sequence ID" value="NZ_SMTK01000002.1"/>
</dbReference>
<dbReference type="EMBL" id="SMTK01000002">
    <property type="protein sequence ID" value="TDK26586.1"/>
    <property type="molecule type" value="Genomic_DNA"/>
</dbReference>
<evidence type="ECO:0000313" key="2">
    <source>
        <dbReference type="EMBL" id="TDK26586.1"/>
    </source>
</evidence>
<gene>
    <name evidence="2" type="ORF">E2F48_05195</name>
</gene>
<dbReference type="InterPro" id="IPR024975">
    <property type="entry name" value="NOV_C"/>
</dbReference>
<keyword evidence="3" id="KW-1185">Reference proteome</keyword>
<protein>
    <submittedName>
        <fullName evidence="2">DUF3883 domain-containing protein</fullName>
    </submittedName>
</protein>
<dbReference type="AlphaFoldDB" id="A0A4R5TZB8"/>
<accession>A0A4R5TZB8</accession>
<proteinExistence type="predicted"/>
<dbReference type="Proteomes" id="UP000295411">
    <property type="component" value="Unassembled WGS sequence"/>
</dbReference>
<sequence>MNLRLFSAAIGAALWLENADVLVSHPSELPSDALRAARIFSLTDEEAFAVVQSTWGKVDAEERLRIGSAGESALCALLAEATESEIHHVALESDGYGYDVAVRHAMQSIHIEVKTTTRRGRLTVYLSRNEYETMLRDPSWIMVAVRIDSESRVVAVATVDNGWICENVPANISSFGTWQSTRLEVPQTAMKPGVTPIIPLVTAGVTSLVACEHSWA</sequence>
<evidence type="ECO:0000313" key="3">
    <source>
        <dbReference type="Proteomes" id="UP000295411"/>
    </source>
</evidence>
<organism evidence="2 3">
    <name type="scientific">Arthrobacter crusticola</name>
    <dbReference type="NCBI Taxonomy" id="2547960"/>
    <lineage>
        <taxon>Bacteria</taxon>
        <taxon>Bacillati</taxon>
        <taxon>Actinomycetota</taxon>
        <taxon>Actinomycetes</taxon>
        <taxon>Micrococcales</taxon>
        <taxon>Micrococcaceae</taxon>
        <taxon>Arthrobacter</taxon>
    </lineage>
</organism>
<feature type="domain" description="Protein NO VEIN C-terminal" evidence="1">
    <location>
        <begin position="75"/>
        <end position="146"/>
    </location>
</feature>
<name>A0A4R5TZB8_9MICC</name>
<dbReference type="Pfam" id="PF13020">
    <property type="entry name" value="NOV_C"/>
    <property type="match status" value="1"/>
</dbReference>
<reference evidence="2 3" key="1">
    <citation type="submission" date="2019-03" db="EMBL/GenBank/DDBJ databases">
        <title>Arthrobacter sp. nov., an bacterium isolated from biocrust in Mu Us Desert.</title>
        <authorList>
            <person name="Lixiong L."/>
        </authorList>
    </citation>
    <scope>NUCLEOTIDE SEQUENCE [LARGE SCALE GENOMIC DNA]</scope>
    <source>
        <strain evidence="2 3">SLN-3</strain>
    </source>
</reference>